<dbReference type="Proteomes" id="UP001165121">
    <property type="component" value="Unassembled WGS sequence"/>
</dbReference>
<evidence type="ECO:0000313" key="2">
    <source>
        <dbReference type="Proteomes" id="UP001165121"/>
    </source>
</evidence>
<organism evidence="1 2">
    <name type="scientific">Phytophthora fragariaefolia</name>
    <dbReference type="NCBI Taxonomy" id="1490495"/>
    <lineage>
        <taxon>Eukaryota</taxon>
        <taxon>Sar</taxon>
        <taxon>Stramenopiles</taxon>
        <taxon>Oomycota</taxon>
        <taxon>Peronosporomycetes</taxon>
        <taxon>Peronosporales</taxon>
        <taxon>Peronosporaceae</taxon>
        <taxon>Phytophthora</taxon>
    </lineage>
</organism>
<dbReference type="EMBL" id="BSXT01002379">
    <property type="protein sequence ID" value="GMF48552.1"/>
    <property type="molecule type" value="Genomic_DNA"/>
</dbReference>
<sequence length="221" mass="24389">MVSRGSTIHHTRRTNNPFMTTSSGIVGIDLHEKVAFDAPQLRSNNQIGTGQPRSANSLTEFMYQTTTGALGEGVHMQERSRLSQRMDKLTLQKGATFGMPGAAKCMLMRSFGVSCVEVESSGIVTLRKVDVAAPEDYAVRPEDVMPKPIDIKAITEARSEHPMYATSHRDIGADKAQLKVDVERLGRPNTFTNSFNGFRYRDFGLNTAVTKSRICDQLDCS</sequence>
<evidence type="ECO:0000313" key="1">
    <source>
        <dbReference type="EMBL" id="GMF48552.1"/>
    </source>
</evidence>
<name>A0A9W6XYM0_9STRA</name>
<keyword evidence="2" id="KW-1185">Reference proteome</keyword>
<gene>
    <name evidence="1" type="ORF">Pfra01_001880500</name>
</gene>
<reference evidence="1" key="1">
    <citation type="submission" date="2023-04" db="EMBL/GenBank/DDBJ databases">
        <title>Phytophthora fragariaefolia NBRC 109709.</title>
        <authorList>
            <person name="Ichikawa N."/>
            <person name="Sato H."/>
            <person name="Tonouchi N."/>
        </authorList>
    </citation>
    <scope>NUCLEOTIDE SEQUENCE</scope>
    <source>
        <strain evidence="1">NBRC 109709</strain>
    </source>
</reference>
<protein>
    <submittedName>
        <fullName evidence="1">Unnamed protein product</fullName>
    </submittedName>
</protein>
<comment type="caution">
    <text evidence="1">The sequence shown here is derived from an EMBL/GenBank/DDBJ whole genome shotgun (WGS) entry which is preliminary data.</text>
</comment>
<proteinExistence type="predicted"/>
<dbReference type="OrthoDB" id="546383at2759"/>
<dbReference type="AlphaFoldDB" id="A0A9W6XYM0"/>
<accession>A0A9W6XYM0</accession>